<dbReference type="PROSITE" id="PS51681">
    <property type="entry name" value="SAM_MT_NNMT_PNMT_TEMT"/>
    <property type="match status" value="1"/>
</dbReference>
<comment type="caution">
    <text evidence="4">The sequence shown here is derived from an EMBL/GenBank/DDBJ whole genome shotgun (WGS) entry which is preliminary data.</text>
</comment>
<keyword evidence="5" id="KW-1185">Reference proteome</keyword>
<organism evidence="4 5">
    <name type="scientific">Kitasatospora acidiphila</name>
    <dbReference type="NCBI Taxonomy" id="2567942"/>
    <lineage>
        <taxon>Bacteria</taxon>
        <taxon>Bacillati</taxon>
        <taxon>Actinomycetota</taxon>
        <taxon>Actinomycetes</taxon>
        <taxon>Kitasatosporales</taxon>
        <taxon>Streptomycetaceae</taxon>
        <taxon>Kitasatospora</taxon>
    </lineage>
</organism>
<dbReference type="AlphaFoldDB" id="A0A540W441"/>
<protein>
    <submittedName>
        <fullName evidence="4">Methyltransferase</fullName>
    </submittedName>
</protein>
<dbReference type="RefSeq" id="WP_141634408.1">
    <property type="nucleotide sequence ID" value="NZ_VIGB01000003.1"/>
</dbReference>
<evidence type="ECO:0000256" key="3">
    <source>
        <dbReference type="ARBA" id="ARBA00022691"/>
    </source>
</evidence>
<dbReference type="SUPFAM" id="SSF53335">
    <property type="entry name" value="S-adenosyl-L-methionine-dependent methyltransferases"/>
    <property type="match status" value="1"/>
</dbReference>
<keyword evidence="3" id="KW-0949">S-adenosyl-L-methionine</keyword>
<dbReference type="PANTHER" id="PTHR10867:SF17">
    <property type="entry name" value="NICOTINAMIDE N-METHYLTRANSFERASE"/>
    <property type="match status" value="1"/>
</dbReference>
<sequence>MEAIPSLGTRALTNRQAPWDSFDAEAYFKHTYRSLVADDRQVLAAVRDHFAAHFARHPSSDGLRGLDVGAGTNLYPALAMLPWCGSITLFERAISNVRWLRSAVQNYGDSWDAFWEVLCSQPVYRAVTDPRTRLAGAAKVVRGDLFTDLPQGAADIGTMFFVAESLSAARVEYRGAIDHFAAALRPGAPFALAFMEGSRGYDVGDVTFPACEIERSDVLEAFRDYAADGLEVSHIDVPGSQPLRDGYTGVMVALGRIR</sequence>
<dbReference type="InterPro" id="IPR029063">
    <property type="entry name" value="SAM-dependent_MTases_sf"/>
</dbReference>
<dbReference type="Pfam" id="PF01234">
    <property type="entry name" value="NNMT_PNMT_TEMT"/>
    <property type="match status" value="1"/>
</dbReference>
<dbReference type="NCBIfam" id="NF040568">
    <property type="entry name" value="SCO2525_fam"/>
    <property type="match status" value="1"/>
</dbReference>
<accession>A0A540W441</accession>
<name>A0A540W441_9ACTN</name>
<dbReference type="GO" id="GO:0032259">
    <property type="term" value="P:methylation"/>
    <property type="evidence" value="ECO:0007669"/>
    <property type="project" value="UniProtKB-KW"/>
</dbReference>
<evidence type="ECO:0000313" key="4">
    <source>
        <dbReference type="EMBL" id="TQF03801.1"/>
    </source>
</evidence>
<dbReference type="GO" id="GO:0008168">
    <property type="term" value="F:methyltransferase activity"/>
    <property type="evidence" value="ECO:0007669"/>
    <property type="project" value="UniProtKB-KW"/>
</dbReference>
<gene>
    <name evidence="4" type="ORF">E6W39_18190</name>
</gene>
<reference evidence="4 5" key="1">
    <citation type="submission" date="2019-06" db="EMBL/GenBank/DDBJ databases">
        <title>Description of Kitasatospora acidophila sp. nov. isolated from pine grove soil, and reclassification of Streptomyces novaecaesareae to Kitasatospora novaeceasareae comb. nov.</title>
        <authorList>
            <person name="Kim M.J."/>
        </authorList>
    </citation>
    <scope>NUCLEOTIDE SEQUENCE [LARGE SCALE GENOMIC DNA]</scope>
    <source>
        <strain evidence="4 5">MMS16-CNU292</strain>
    </source>
</reference>
<proteinExistence type="predicted"/>
<dbReference type="OrthoDB" id="3457715at2"/>
<keyword evidence="1 4" id="KW-0489">Methyltransferase</keyword>
<dbReference type="PANTHER" id="PTHR10867">
    <property type="entry name" value="NNMT/PNMT/TEMT FAMILY MEMBER"/>
    <property type="match status" value="1"/>
</dbReference>
<dbReference type="InterPro" id="IPR000940">
    <property type="entry name" value="NNMT_TEMT_trans"/>
</dbReference>
<evidence type="ECO:0000256" key="1">
    <source>
        <dbReference type="ARBA" id="ARBA00022603"/>
    </source>
</evidence>
<dbReference type="Proteomes" id="UP000319103">
    <property type="component" value="Unassembled WGS sequence"/>
</dbReference>
<evidence type="ECO:0000313" key="5">
    <source>
        <dbReference type="Proteomes" id="UP000319103"/>
    </source>
</evidence>
<evidence type="ECO:0000256" key="2">
    <source>
        <dbReference type="ARBA" id="ARBA00022679"/>
    </source>
</evidence>
<dbReference type="Gene3D" id="3.40.50.150">
    <property type="entry name" value="Vaccinia Virus protein VP39"/>
    <property type="match status" value="1"/>
</dbReference>
<keyword evidence="2 4" id="KW-0808">Transferase</keyword>
<dbReference type="EMBL" id="VIGB01000003">
    <property type="protein sequence ID" value="TQF03801.1"/>
    <property type="molecule type" value="Genomic_DNA"/>
</dbReference>